<dbReference type="Gene3D" id="3.40.50.720">
    <property type="entry name" value="NAD(P)-binding Rossmann-like Domain"/>
    <property type="match status" value="1"/>
</dbReference>
<dbReference type="STRING" id="1838285.SCAL_001663"/>
<dbReference type="InterPro" id="IPR036291">
    <property type="entry name" value="NAD(P)-bd_dom_sf"/>
</dbReference>
<dbReference type="GO" id="GO:0008324">
    <property type="term" value="F:monoatomic cation transmembrane transporter activity"/>
    <property type="evidence" value="ECO:0007669"/>
    <property type="project" value="InterPro"/>
</dbReference>
<feature type="domain" description="RCK N-terminal" evidence="1">
    <location>
        <begin position="3"/>
        <end position="120"/>
    </location>
</feature>
<sequence length="221" mass="24309">MMKDHYVVIGYGDVGRAVVEVLQGKTELVVVDRHEDQLKKLELPYVVGNGVEEDTLERAGIKDARMVMILLNNDTDVVFTTLLVKNMNPHAVIIARANTVEAIERIYRAGADFVAALPIMAGELLAKLVTTTHELEDVVRLCEGIEIFKYEVCKGSPMIGHNLADLDVRRKTGCTVIGIKRGEEVIAEITAATEIQEGDIVAVIGYEEQIEQFKKLFGSGG</sequence>
<dbReference type="InterPro" id="IPR050721">
    <property type="entry name" value="Trk_Ktr_HKT_K-transport"/>
</dbReference>
<dbReference type="PROSITE" id="PS51201">
    <property type="entry name" value="RCK_N"/>
    <property type="match status" value="1"/>
</dbReference>
<keyword evidence="4" id="KW-1185">Reference proteome</keyword>
<comment type="caution">
    <text evidence="3">The sequence shown here is derived from an EMBL/GenBank/DDBJ whole genome shotgun (WGS) entry which is preliminary data.</text>
</comment>
<organism evidence="3 4">
    <name type="scientific">Candidatus Syntropharchaeum caldarium</name>
    <dbReference type="NCBI Taxonomy" id="1838285"/>
    <lineage>
        <taxon>Archaea</taxon>
        <taxon>Methanobacteriati</taxon>
        <taxon>Methanobacteriota</taxon>
        <taxon>Stenosarchaea group</taxon>
        <taxon>Methanomicrobia</taxon>
        <taxon>Methanosarcinales</taxon>
        <taxon>ANME-2 cluster</taxon>
        <taxon>Candidatus Syntropharchaeum</taxon>
    </lineage>
</organism>
<dbReference type="PANTHER" id="PTHR43833:SF9">
    <property type="entry name" value="POTASSIUM CHANNEL PROTEIN YUGO-RELATED"/>
    <property type="match status" value="1"/>
</dbReference>
<proteinExistence type="predicted"/>
<evidence type="ECO:0000313" key="3">
    <source>
        <dbReference type="EMBL" id="OFV67221.1"/>
    </source>
</evidence>
<dbReference type="Pfam" id="PF02080">
    <property type="entry name" value="TrkA_C"/>
    <property type="match status" value="1"/>
</dbReference>
<dbReference type="GO" id="GO:0006813">
    <property type="term" value="P:potassium ion transport"/>
    <property type="evidence" value="ECO:0007669"/>
    <property type="project" value="InterPro"/>
</dbReference>
<keyword evidence="3" id="KW-0813">Transport</keyword>
<evidence type="ECO:0000313" key="4">
    <source>
        <dbReference type="Proteomes" id="UP000186940"/>
    </source>
</evidence>
<dbReference type="InterPro" id="IPR003148">
    <property type="entry name" value="RCK_N"/>
</dbReference>
<name>A0A1F2P934_9EURY</name>
<dbReference type="Proteomes" id="UP000186940">
    <property type="component" value="Unassembled WGS sequence"/>
</dbReference>
<dbReference type="InterPro" id="IPR006037">
    <property type="entry name" value="RCK_C"/>
</dbReference>
<dbReference type="EMBL" id="LYOS01000006">
    <property type="protein sequence ID" value="OFV67221.1"/>
    <property type="molecule type" value="Genomic_DNA"/>
</dbReference>
<reference evidence="3" key="1">
    <citation type="submission" date="2016-05" db="EMBL/GenBank/DDBJ databases">
        <title>Microbial consortia oxidize butane by reversing methanogenesis.</title>
        <authorList>
            <person name="Laso-Perez R."/>
            <person name="Richter M."/>
            <person name="Wegener G."/>
            <person name="Musat F."/>
        </authorList>
    </citation>
    <scope>NUCLEOTIDE SEQUENCE [LARGE SCALE GENOMIC DNA]</scope>
    <source>
        <strain evidence="3">BOX2</strain>
    </source>
</reference>
<evidence type="ECO:0000259" key="1">
    <source>
        <dbReference type="PROSITE" id="PS51201"/>
    </source>
</evidence>
<dbReference type="InterPro" id="IPR036721">
    <property type="entry name" value="RCK_C_sf"/>
</dbReference>
<keyword evidence="3" id="KW-0406">Ion transport</keyword>
<dbReference type="Pfam" id="PF02254">
    <property type="entry name" value="TrkA_N"/>
    <property type="match status" value="1"/>
</dbReference>
<dbReference type="SUPFAM" id="SSF116726">
    <property type="entry name" value="TrkA C-terminal domain-like"/>
    <property type="match status" value="1"/>
</dbReference>
<evidence type="ECO:0000259" key="2">
    <source>
        <dbReference type="PROSITE" id="PS51202"/>
    </source>
</evidence>
<keyword evidence="3" id="KW-0407">Ion channel</keyword>
<feature type="domain" description="RCK C-terminal" evidence="2">
    <location>
        <begin position="133"/>
        <end position="219"/>
    </location>
</feature>
<dbReference type="Gene3D" id="3.30.70.1450">
    <property type="entry name" value="Regulator of K+ conductance, C-terminal domain"/>
    <property type="match status" value="1"/>
</dbReference>
<dbReference type="SUPFAM" id="SSF51735">
    <property type="entry name" value="NAD(P)-binding Rossmann-fold domains"/>
    <property type="match status" value="1"/>
</dbReference>
<gene>
    <name evidence="3" type="ORF">SCAL_001663</name>
</gene>
<dbReference type="AlphaFoldDB" id="A0A1F2P934"/>
<dbReference type="PANTHER" id="PTHR43833">
    <property type="entry name" value="POTASSIUM CHANNEL PROTEIN 2-RELATED-RELATED"/>
    <property type="match status" value="1"/>
</dbReference>
<accession>A0A1F2P934</accession>
<dbReference type="PROSITE" id="PS51202">
    <property type="entry name" value="RCK_C"/>
    <property type="match status" value="1"/>
</dbReference>
<protein>
    <submittedName>
        <fullName evidence="3">Potassium channel protein</fullName>
    </submittedName>
</protein>